<dbReference type="EMBL" id="JAPDDS010000013">
    <property type="protein sequence ID" value="MCW1886901.1"/>
    <property type="molecule type" value="Genomic_DNA"/>
</dbReference>
<evidence type="ECO:0000313" key="4">
    <source>
        <dbReference type="Proteomes" id="UP001207930"/>
    </source>
</evidence>
<feature type="region of interest" description="Disordered" evidence="1">
    <location>
        <begin position="148"/>
        <end position="169"/>
    </location>
</feature>
<protein>
    <submittedName>
        <fullName evidence="3">DUF1080 domain-containing protein</fullName>
    </submittedName>
</protein>
<dbReference type="Gene3D" id="2.60.40.10">
    <property type="entry name" value="Immunoglobulins"/>
    <property type="match status" value="1"/>
</dbReference>
<dbReference type="Proteomes" id="UP001207930">
    <property type="component" value="Unassembled WGS sequence"/>
</dbReference>
<evidence type="ECO:0000259" key="2">
    <source>
        <dbReference type="Pfam" id="PF06439"/>
    </source>
</evidence>
<dbReference type="InterPro" id="IPR010496">
    <property type="entry name" value="AL/BT2_dom"/>
</dbReference>
<feature type="domain" description="3-keto-alpha-glucoside-1,2-lyase/3-keto-2-hydroxy-glucal hydratase" evidence="2">
    <location>
        <begin position="24"/>
        <end position="254"/>
    </location>
</feature>
<accession>A0ABT3FTK1</accession>
<dbReference type="PROSITE" id="PS51257">
    <property type="entry name" value="PROKAR_LIPOPROTEIN"/>
    <property type="match status" value="1"/>
</dbReference>
<reference evidence="3 4" key="1">
    <citation type="submission" date="2022-10" db="EMBL/GenBank/DDBJ databases">
        <title>Luteolibacter flavescens strain MCCC 1K03193, whole genome shotgun sequencing project.</title>
        <authorList>
            <person name="Zhao G."/>
            <person name="Shen L."/>
        </authorList>
    </citation>
    <scope>NUCLEOTIDE SEQUENCE [LARGE SCALE GENOMIC DNA]</scope>
    <source>
        <strain evidence="3 4">MCCC 1K03193</strain>
    </source>
</reference>
<dbReference type="Pfam" id="PF06439">
    <property type="entry name" value="3keto-disac_hyd"/>
    <property type="match status" value="1"/>
</dbReference>
<organism evidence="3 4">
    <name type="scientific">Luteolibacter flavescens</name>
    <dbReference type="NCBI Taxonomy" id="1859460"/>
    <lineage>
        <taxon>Bacteria</taxon>
        <taxon>Pseudomonadati</taxon>
        <taxon>Verrucomicrobiota</taxon>
        <taxon>Verrucomicrobiia</taxon>
        <taxon>Verrucomicrobiales</taxon>
        <taxon>Verrucomicrobiaceae</taxon>
        <taxon>Luteolibacter</taxon>
    </lineage>
</organism>
<comment type="caution">
    <text evidence="3">The sequence shown here is derived from an EMBL/GenBank/DDBJ whole genome shotgun (WGS) entry which is preliminary data.</text>
</comment>
<dbReference type="Gene3D" id="2.60.120.560">
    <property type="entry name" value="Exo-inulinase, domain 1"/>
    <property type="match status" value="1"/>
</dbReference>
<dbReference type="RefSeq" id="WP_264502856.1">
    <property type="nucleotide sequence ID" value="NZ_JAPDDS010000013.1"/>
</dbReference>
<name>A0ABT3FTK1_9BACT</name>
<evidence type="ECO:0000313" key="3">
    <source>
        <dbReference type="EMBL" id="MCW1886901.1"/>
    </source>
</evidence>
<keyword evidence="4" id="KW-1185">Reference proteome</keyword>
<dbReference type="InterPro" id="IPR013783">
    <property type="entry name" value="Ig-like_fold"/>
</dbReference>
<gene>
    <name evidence="3" type="ORF">OKA04_19330</name>
</gene>
<evidence type="ECO:0000256" key="1">
    <source>
        <dbReference type="SAM" id="MobiDB-lite"/>
    </source>
</evidence>
<proteinExistence type="predicted"/>
<sequence>METRFFFPCAAFFILACTANAEGDWKSLFNGKDLSGWTVTLDKHKPGEDPEKMVQVRDGAIHMYPDTDPSETVPFGVITHEDTFSRFHLTLEYRWLDKKFAPRKDAIRDAGLLYHVHSAEKIWPDSLEYQIQEGDTADIVLLQRHATSWKHPQPDSAPEGQGDAGLLPENGGVPIVSRQGFLYLGRFPEYDHLRGWNQVEVIVHANESAEHRLNGHVRARLGDFRMPDGAPLSSGKICLQLEGAELQYRNVQIRELDEPLRSSKPHLALSAVKDKPARSATITVKNPLNRPVPAALSIEGVDAAAFSATAPAATIGAGESMEVTVHFKPVRGAARYSAGLRVGSPEQGTFVLLQGIGLAAFEGKNEPPLQDIVNALGIPLNAGGTKLELDTKVDVIGDSKDVRYFVKAGEGKVRITPLARFSPPGATPFGIVAKGTTTLVESGKLATSAEVADSHQSLLPPLEGEASSVEIDTPEEGFAFYLNAHQFVSFTDPGLPSEAKIARTARVYPARLFAGRELKDAFIVGFEEAANGDYQDALFLLENVKPAP</sequence>